<dbReference type="Gene3D" id="3.40.30.10">
    <property type="entry name" value="Glutaredoxin"/>
    <property type="match status" value="1"/>
</dbReference>
<dbReference type="PROSITE" id="PS51352">
    <property type="entry name" value="THIOREDOXIN_2"/>
    <property type="match status" value="1"/>
</dbReference>
<feature type="domain" description="Thioredoxin" evidence="6">
    <location>
        <begin position="194"/>
        <end position="351"/>
    </location>
</feature>
<dbReference type="InterPro" id="IPR036249">
    <property type="entry name" value="Thioredoxin-like_sf"/>
</dbReference>
<sequence length="353" mass="37865" precursor="true">MTSPIARLAVLCHCLGCIAVADGPARTPAAILAEYDAVKVPTPDRSRAGDAAAINAYREEAARASARKAGLALELSRVAPDNPRVPDMLIERWVQTMMSPATAGATVAEIDGTLKHFKDPARRKVARQMKAIATVVSHPDDPKAALPEVDRFLSDYPKDPLGANLLNGFALSIKDPDLKRTLLKRLAAEFPDSPLAESAATALAALDLVGKPLDLDFVDAVGKKPVSLKSLKGRVVVLDFWATWCGPCVASMPALKALNEKYKDEGLSVLGVNMDEGDEGREKMAAFVARNGLPWPQHHDGKGWESPLVERLGVRAIPALVVIDRAGNVAELDAHDRLAEVLPRYLHAPSPAR</sequence>
<dbReference type="AlphaFoldDB" id="A0A5B9WBX7"/>
<dbReference type="GO" id="GO:0017004">
    <property type="term" value="P:cytochrome complex assembly"/>
    <property type="evidence" value="ECO:0007669"/>
    <property type="project" value="UniProtKB-KW"/>
</dbReference>
<evidence type="ECO:0000259" key="6">
    <source>
        <dbReference type="PROSITE" id="PS51352"/>
    </source>
</evidence>
<comment type="subcellular location">
    <subcellularLocation>
        <location evidence="1">Cell envelope</location>
    </subcellularLocation>
</comment>
<dbReference type="OrthoDB" id="252709at2"/>
<dbReference type="Pfam" id="PF08534">
    <property type="entry name" value="Redoxin"/>
    <property type="match status" value="1"/>
</dbReference>
<evidence type="ECO:0000313" key="8">
    <source>
        <dbReference type="Proteomes" id="UP000324233"/>
    </source>
</evidence>
<dbReference type="PANTHER" id="PTHR42852:SF6">
    <property type="entry name" value="THIOL:DISULFIDE INTERCHANGE PROTEIN DSBE"/>
    <property type="match status" value="1"/>
</dbReference>
<dbReference type="RefSeq" id="WP_148597645.1">
    <property type="nucleotide sequence ID" value="NZ_CP042997.1"/>
</dbReference>
<dbReference type="InterPro" id="IPR017937">
    <property type="entry name" value="Thioredoxin_CS"/>
</dbReference>
<organism evidence="7 8">
    <name type="scientific">Aquisphaera giovannonii</name>
    <dbReference type="NCBI Taxonomy" id="406548"/>
    <lineage>
        <taxon>Bacteria</taxon>
        <taxon>Pseudomonadati</taxon>
        <taxon>Planctomycetota</taxon>
        <taxon>Planctomycetia</taxon>
        <taxon>Isosphaerales</taxon>
        <taxon>Isosphaeraceae</taxon>
        <taxon>Aquisphaera</taxon>
    </lineage>
</organism>
<protein>
    <submittedName>
        <fullName evidence="7">Thiol-disulfide oxidoreductase ResA</fullName>
    </submittedName>
</protein>
<dbReference type="CDD" id="cd02966">
    <property type="entry name" value="TlpA_like_family"/>
    <property type="match status" value="1"/>
</dbReference>
<gene>
    <name evidence="7" type="primary">resA_17</name>
    <name evidence="7" type="ORF">OJF2_67760</name>
</gene>
<dbReference type="GO" id="GO:0016491">
    <property type="term" value="F:oxidoreductase activity"/>
    <property type="evidence" value="ECO:0007669"/>
    <property type="project" value="InterPro"/>
</dbReference>
<dbReference type="InterPro" id="IPR013766">
    <property type="entry name" value="Thioredoxin_domain"/>
</dbReference>
<dbReference type="InterPro" id="IPR050553">
    <property type="entry name" value="Thioredoxin_ResA/DsbE_sf"/>
</dbReference>
<dbReference type="InterPro" id="IPR013740">
    <property type="entry name" value="Redoxin"/>
</dbReference>
<reference evidence="7 8" key="1">
    <citation type="submission" date="2019-08" db="EMBL/GenBank/DDBJ databases">
        <title>Deep-cultivation of Planctomycetes and their phenomic and genomic characterization uncovers novel biology.</title>
        <authorList>
            <person name="Wiegand S."/>
            <person name="Jogler M."/>
            <person name="Boedeker C."/>
            <person name="Pinto D."/>
            <person name="Vollmers J."/>
            <person name="Rivas-Marin E."/>
            <person name="Kohn T."/>
            <person name="Peeters S.H."/>
            <person name="Heuer A."/>
            <person name="Rast P."/>
            <person name="Oberbeckmann S."/>
            <person name="Bunk B."/>
            <person name="Jeske O."/>
            <person name="Meyerdierks A."/>
            <person name="Storesund J.E."/>
            <person name="Kallscheuer N."/>
            <person name="Luecker S."/>
            <person name="Lage O.M."/>
            <person name="Pohl T."/>
            <person name="Merkel B.J."/>
            <person name="Hornburger P."/>
            <person name="Mueller R.-W."/>
            <person name="Bruemmer F."/>
            <person name="Labrenz M."/>
            <person name="Spormann A.M."/>
            <person name="Op den Camp H."/>
            <person name="Overmann J."/>
            <person name="Amann R."/>
            <person name="Jetten M.S.M."/>
            <person name="Mascher T."/>
            <person name="Medema M.H."/>
            <person name="Devos D.P."/>
            <person name="Kaster A.-K."/>
            <person name="Ovreas L."/>
            <person name="Rohde M."/>
            <person name="Galperin M.Y."/>
            <person name="Jogler C."/>
        </authorList>
    </citation>
    <scope>NUCLEOTIDE SEQUENCE [LARGE SCALE GENOMIC DNA]</scope>
    <source>
        <strain evidence="7 8">OJF2</strain>
    </source>
</reference>
<dbReference type="PROSITE" id="PS00194">
    <property type="entry name" value="THIOREDOXIN_1"/>
    <property type="match status" value="1"/>
</dbReference>
<dbReference type="EMBL" id="CP042997">
    <property type="protein sequence ID" value="QEH38178.1"/>
    <property type="molecule type" value="Genomic_DNA"/>
</dbReference>
<name>A0A5B9WBX7_9BACT</name>
<dbReference type="Proteomes" id="UP000324233">
    <property type="component" value="Chromosome"/>
</dbReference>
<dbReference type="KEGG" id="agv:OJF2_67760"/>
<keyword evidence="3" id="KW-1015">Disulfide bond</keyword>
<evidence type="ECO:0000313" key="7">
    <source>
        <dbReference type="EMBL" id="QEH38178.1"/>
    </source>
</evidence>
<evidence type="ECO:0000256" key="3">
    <source>
        <dbReference type="ARBA" id="ARBA00023157"/>
    </source>
</evidence>
<keyword evidence="2" id="KW-0201">Cytochrome c-type biogenesis</keyword>
<evidence type="ECO:0000256" key="1">
    <source>
        <dbReference type="ARBA" id="ARBA00004196"/>
    </source>
</evidence>
<dbReference type="GO" id="GO:0030313">
    <property type="term" value="C:cell envelope"/>
    <property type="evidence" value="ECO:0007669"/>
    <property type="project" value="UniProtKB-SubCell"/>
</dbReference>
<evidence type="ECO:0000256" key="4">
    <source>
        <dbReference type="ARBA" id="ARBA00023284"/>
    </source>
</evidence>
<evidence type="ECO:0000256" key="2">
    <source>
        <dbReference type="ARBA" id="ARBA00022748"/>
    </source>
</evidence>
<keyword evidence="8" id="KW-1185">Reference proteome</keyword>
<accession>A0A5B9WBX7</accession>
<feature type="chain" id="PRO_5023045194" evidence="5">
    <location>
        <begin position="22"/>
        <end position="353"/>
    </location>
</feature>
<keyword evidence="4" id="KW-0676">Redox-active center</keyword>
<dbReference type="PANTHER" id="PTHR42852">
    <property type="entry name" value="THIOL:DISULFIDE INTERCHANGE PROTEIN DSBE"/>
    <property type="match status" value="1"/>
</dbReference>
<dbReference type="SUPFAM" id="SSF52833">
    <property type="entry name" value="Thioredoxin-like"/>
    <property type="match status" value="1"/>
</dbReference>
<evidence type="ECO:0000256" key="5">
    <source>
        <dbReference type="SAM" id="SignalP"/>
    </source>
</evidence>
<feature type="signal peptide" evidence="5">
    <location>
        <begin position="1"/>
        <end position="21"/>
    </location>
</feature>
<keyword evidence="5" id="KW-0732">Signal</keyword>
<proteinExistence type="predicted"/>